<accession>A0A915MMN3</accession>
<dbReference type="AlphaFoldDB" id="A0A915MMN3"/>
<name>A0A915MMN3_MELJA</name>
<protein>
    <submittedName>
        <fullName evidence="3">FCH domain-containing protein</fullName>
    </submittedName>
</protein>
<feature type="domain" description="FCH" evidence="1">
    <location>
        <begin position="12"/>
        <end position="44"/>
    </location>
</feature>
<proteinExistence type="predicted"/>
<evidence type="ECO:0000313" key="2">
    <source>
        <dbReference type="Proteomes" id="UP000887561"/>
    </source>
</evidence>
<dbReference type="Gene3D" id="1.20.1270.60">
    <property type="entry name" value="Arfaptin homology (AH) domain/BAR domain"/>
    <property type="match status" value="1"/>
</dbReference>
<sequence>MFKYLKDKTTLVSKHTAKGIDFLDSFGLFIKERAQIEEEYANKL</sequence>
<keyword evidence="2" id="KW-1185">Reference proteome</keyword>
<dbReference type="SUPFAM" id="SSF103657">
    <property type="entry name" value="BAR/IMD domain-like"/>
    <property type="match status" value="1"/>
</dbReference>
<dbReference type="Proteomes" id="UP000887561">
    <property type="component" value="Unplaced"/>
</dbReference>
<dbReference type="Pfam" id="PF00611">
    <property type="entry name" value="FCH"/>
    <property type="match status" value="1"/>
</dbReference>
<evidence type="ECO:0000259" key="1">
    <source>
        <dbReference type="Pfam" id="PF00611"/>
    </source>
</evidence>
<reference evidence="3" key="1">
    <citation type="submission" date="2022-11" db="UniProtKB">
        <authorList>
            <consortium name="WormBaseParasite"/>
        </authorList>
    </citation>
    <scope>IDENTIFICATION</scope>
</reference>
<organism evidence="2 3">
    <name type="scientific">Meloidogyne javanica</name>
    <name type="common">Root-knot nematode worm</name>
    <dbReference type="NCBI Taxonomy" id="6303"/>
    <lineage>
        <taxon>Eukaryota</taxon>
        <taxon>Metazoa</taxon>
        <taxon>Ecdysozoa</taxon>
        <taxon>Nematoda</taxon>
        <taxon>Chromadorea</taxon>
        <taxon>Rhabditida</taxon>
        <taxon>Tylenchina</taxon>
        <taxon>Tylenchomorpha</taxon>
        <taxon>Tylenchoidea</taxon>
        <taxon>Meloidogynidae</taxon>
        <taxon>Meloidogyninae</taxon>
        <taxon>Meloidogyne</taxon>
        <taxon>Meloidogyne incognita group</taxon>
    </lineage>
</organism>
<dbReference type="InterPro" id="IPR027267">
    <property type="entry name" value="AH/BAR_dom_sf"/>
</dbReference>
<dbReference type="WBParaSite" id="scaffold45539_cov294.g24440">
    <property type="protein sequence ID" value="scaffold45539_cov294.g24440"/>
    <property type="gene ID" value="scaffold45539_cov294.g24440"/>
</dbReference>
<dbReference type="InterPro" id="IPR001060">
    <property type="entry name" value="FCH_dom"/>
</dbReference>
<evidence type="ECO:0000313" key="3">
    <source>
        <dbReference type="WBParaSite" id="scaffold45539_cov294.g24440"/>
    </source>
</evidence>